<protein>
    <recommendedName>
        <fullName evidence="2">Protein glutaminase domain-containing protein</fullName>
    </recommendedName>
</protein>
<dbReference type="InterPro" id="IPR041325">
    <property type="entry name" value="Gln_deamidase_2"/>
</dbReference>
<name>A0A5S9F3Q5_UABAM</name>
<keyword evidence="4" id="KW-1185">Reference proteome</keyword>
<proteinExistence type="predicted"/>
<evidence type="ECO:0000313" key="4">
    <source>
        <dbReference type="Proteomes" id="UP000326354"/>
    </source>
</evidence>
<dbReference type="EMBL" id="AP019860">
    <property type="protein sequence ID" value="BBM84511.1"/>
    <property type="molecule type" value="Genomic_DNA"/>
</dbReference>
<organism evidence="3 4">
    <name type="scientific">Uabimicrobium amorphum</name>
    <dbReference type="NCBI Taxonomy" id="2596890"/>
    <lineage>
        <taxon>Bacteria</taxon>
        <taxon>Pseudomonadati</taxon>
        <taxon>Planctomycetota</taxon>
        <taxon>Candidatus Uabimicrobiia</taxon>
        <taxon>Candidatus Uabimicrobiales</taxon>
        <taxon>Candidatus Uabimicrobiaceae</taxon>
        <taxon>Candidatus Uabimicrobium</taxon>
    </lineage>
</organism>
<feature type="region of interest" description="Disordered" evidence="1">
    <location>
        <begin position="254"/>
        <end position="275"/>
    </location>
</feature>
<dbReference type="Pfam" id="PF18626">
    <property type="entry name" value="Gln_deamidase_2"/>
    <property type="match status" value="1"/>
</dbReference>
<evidence type="ECO:0000256" key="1">
    <source>
        <dbReference type="SAM" id="MobiDB-lite"/>
    </source>
</evidence>
<dbReference type="Gene3D" id="3.10.620.30">
    <property type="match status" value="1"/>
</dbReference>
<gene>
    <name evidence="3" type="ORF">UABAM_02872</name>
</gene>
<dbReference type="RefSeq" id="WP_151968659.1">
    <property type="nucleotide sequence ID" value="NZ_AP019860.1"/>
</dbReference>
<accession>A0A5S9F3Q5</accession>
<evidence type="ECO:0000313" key="3">
    <source>
        <dbReference type="EMBL" id="BBM84511.1"/>
    </source>
</evidence>
<reference evidence="3 4" key="1">
    <citation type="submission" date="2019-08" db="EMBL/GenBank/DDBJ databases">
        <title>Complete genome sequence of Candidatus Uab amorphum.</title>
        <authorList>
            <person name="Shiratori T."/>
            <person name="Suzuki S."/>
            <person name="Kakizawa Y."/>
            <person name="Ishida K."/>
        </authorList>
    </citation>
    <scope>NUCLEOTIDE SEQUENCE [LARGE SCALE GENOMIC DNA]</scope>
    <source>
        <strain evidence="3 4">SRT547</strain>
    </source>
</reference>
<dbReference type="OrthoDB" id="798749at2"/>
<sequence>MKYYWWILIFCCSVFAQQSQEIVDLHSAVRLENESFEDSYQRYQAKLTWAGIATRESKNVYDYAKPLDDLDYSEAPQWKNYEQVVKRFKKLRDARFIYTTNVKFPRRCSWLYPIDGCAARAALTSQNAALWGYKRPAKIFVFGNLKVDTEYSPKGYVEWFYHVAPIVAANDKYYVLDPSIEQSRPLTVREWLQRMTNDLQSVKLTVSNPYTLYPQSPMNNTDPLEDARALWEQHIFLEREWNLLERLQMNPQEKLGEKPPWKQKMVNNHKQKDSL</sequence>
<dbReference type="Proteomes" id="UP000326354">
    <property type="component" value="Chromosome"/>
</dbReference>
<evidence type="ECO:0000259" key="2">
    <source>
        <dbReference type="Pfam" id="PF18626"/>
    </source>
</evidence>
<dbReference type="KEGG" id="uam:UABAM_02872"/>
<feature type="domain" description="Protein glutaminase" evidence="2">
    <location>
        <begin position="86"/>
        <end position="195"/>
    </location>
</feature>
<dbReference type="AlphaFoldDB" id="A0A5S9F3Q5"/>